<gene>
    <name evidence="2" type="ORF">LtaPh_3321500</name>
</gene>
<feature type="region of interest" description="Disordered" evidence="1">
    <location>
        <begin position="136"/>
        <end position="166"/>
    </location>
</feature>
<keyword evidence="3" id="KW-1185">Reference proteome</keyword>
<dbReference type="OrthoDB" id="267698at2759"/>
<dbReference type="VEuPathDB" id="TriTrypDB:LtaPh_3321500"/>
<accession>A0A640KR13</accession>
<dbReference type="AlphaFoldDB" id="A0A640KR13"/>
<sequence>MSIVTTGSDGTSVALRKAIGEAEEVWAHGIDMESITCPDGRNAGTDMSSSCPTPSASSDAVFFAEVAQLHQQTARLTEESARSAASLQTLTTDLLRILGPHAALSSLAGEQYAGTPLVHLPWALVEVLEGLLHNDTDAKEKAEEQPVAPRLSSDGAEIGSSGDHGA</sequence>
<protein>
    <submittedName>
        <fullName evidence="2">Uncharacterized protein</fullName>
    </submittedName>
</protein>
<comment type="caution">
    <text evidence="2">The sequence shown here is derived from an EMBL/GenBank/DDBJ whole genome shotgun (WGS) entry which is preliminary data.</text>
</comment>
<evidence type="ECO:0000313" key="2">
    <source>
        <dbReference type="EMBL" id="GET91952.1"/>
    </source>
</evidence>
<proteinExistence type="predicted"/>
<evidence type="ECO:0000256" key="1">
    <source>
        <dbReference type="SAM" id="MobiDB-lite"/>
    </source>
</evidence>
<evidence type="ECO:0000313" key="3">
    <source>
        <dbReference type="Proteomes" id="UP000419144"/>
    </source>
</evidence>
<organism evidence="2 3">
    <name type="scientific">Leishmania tarentolae</name>
    <name type="common">Sauroleishmania tarentolae</name>
    <dbReference type="NCBI Taxonomy" id="5689"/>
    <lineage>
        <taxon>Eukaryota</taxon>
        <taxon>Discoba</taxon>
        <taxon>Euglenozoa</taxon>
        <taxon>Kinetoplastea</taxon>
        <taxon>Metakinetoplastina</taxon>
        <taxon>Trypanosomatida</taxon>
        <taxon>Trypanosomatidae</taxon>
        <taxon>Leishmaniinae</taxon>
        <taxon>Leishmania</taxon>
        <taxon>lizard Leishmania</taxon>
    </lineage>
</organism>
<dbReference type="EMBL" id="BLBS01000052">
    <property type="protein sequence ID" value="GET91952.1"/>
    <property type="molecule type" value="Genomic_DNA"/>
</dbReference>
<dbReference type="Proteomes" id="UP000419144">
    <property type="component" value="Unassembled WGS sequence"/>
</dbReference>
<reference evidence="2" key="1">
    <citation type="submission" date="2019-11" db="EMBL/GenBank/DDBJ databases">
        <title>Leishmania tarentolae CDS.</title>
        <authorList>
            <person name="Goto Y."/>
            <person name="Yamagishi J."/>
        </authorList>
    </citation>
    <scope>NUCLEOTIDE SEQUENCE [LARGE SCALE GENOMIC DNA]</scope>
    <source>
        <strain evidence="2">Parrot Tar II</strain>
    </source>
</reference>
<name>A0A640KR13_LEITA</name>